<keyword evidence="2" id="KW-1185">Reference proteome</keyword>
<dbReference type="InterPro" id="IPR032675">
    <property type="entry name" value="LRR_dom_sf"/>
</dbReference>
<dbReference type="RefSeq" id="XP_062659319.1">
    <property type="nucleotide sequence ID" value="XM_062800632.1"/>
</dbReference>
<gene>
    <name evidence="1" type="ORF">B0H64DRAFT_323847</name>
</gene>
<proteinExistence type="predicted"/>
<evidence type="ECO:0000313" key="1">
    <source>
        <dbReference type="EMBL" id="KAK3295805.1"/>
    </source>
</evidence>
<dbReference type="SUPFAM" id="SSF52047">
    <property type="entry name" value="RNI-like"/>
    <property type="match status" value="1"/>
</dbReference>
<dbReference type="EMBL" id="JAUEPN010000004">
    <property type="protein sequence ID" value="KAK3295805.1"/>
    <property type="molecule type" value="Genomic_DNA"/>
</dbReference>
<comment type="caution">
    <text evidence="1">The sequence shown here is derived from an EMBL/GenBank/DDBJ whole genome shotgun (WGS) entry which is preliminary data.</text>
</comment>
<organism evidence="1 2">
    <name type="scientific">Chaetomium fimeti</name>
    <dbReference type="NCBI Taxonomy" id="1854472"/>
    <lineage>
        <taxon>Eukaryota</taxon>
        <taxon>Fungi</taxon>
        <taxon>Dikarya</taxon>
        <taxon>Ascomycota</taxon>
        <taxon>Pezizomycotina</taxon>
        <taxon>Sordariomycetes</taxon>
        <taxon>Sordariomycetidae</taxon>
        <taxon>Sordariales</taxon>
        <taxon>Chaetomiaceae</taxon>
        <taxon>Chaetomium</taxon>
    </lineage>
</organism>
<dbReference type="Proteomes" id="UP001278766">
    <property type="component" value="Unassembled WGS sequence"/>
</dbReference>
<dbReference type="Gene3D" id="3.80.10.10">
    <property type="entry name" value="Ribonuclease Inhibitor"/>
    <property type="match status" value="2"/>
</dbReference>
<protein>
    <submittedName>
        <fullName evidence="1">Uncharacterized protein</fullName>
    </submittedName>
</protein>
<reference evidence="1" key="1">
    <citation type="journal article" date="2023" name="Mol. Phylogenet. Evol.">
        <title>Genome-scale phylogeny and comparative genomics of the fungal order Sordariales.</title>
        <authorList>
            <person name="Hensen N."/>
            <person name="Bonometti L."/>
            <person name="Westerberg I."/>
            <person name="Brannstrom I.O."/>
            <person name="Guillou S."/>
            <person name="Cros-Aarteil S."/>
            <person name="Calhoun S."/>
            <person name="Haridas S."/>
            <person name="Kuo A."/>
            <person name="Mondo S."/>
            <person name="Pangilinan J."/>
            <person name="Riley R."/>
            <person name="LaButti K."/>
            <person name="Andreopoulos B."/>
            <person name="Lipzen A."/>
            <person name="Chen C."/>
            <person name="Yan M."/>
            <person name="Daum C."/>
            <person name="Ng V."/>
            <person name="Clum A."/>
            <person name="Steindorff A."/>
            <person name="Ohm R.A."/>
            <person name="Martin F."/>
            <person name="Silar P."/>
            <person name="Natvig D.O."/>
            <person name="Lalanne C."/>
            <person name="Gautier V."/>
            <person name="Ament-Velasquez S.L."/>
            <person name="Kruys A."/>
            <person name="Hutchinson M.I."/>
            <person name="Powell A.J."/>
            <person name="Barry K."/>
            <person name="Miller A.N."/>
            <person name="Grigoriev I.V."/>
            <person name="Debuchy R."/>
            <person name="Gladieux P."/>
            <person name="Hiltunen Thoren M."/>
            <person name="Johannesson H."/>
        </authorList>
    </citation>
    <scope>NUCLEOTIDE SEQUENCE</scope>
    <source>
        <strain evidence="1">CBS 168.71</strain>
    </source>
</reference>
<sequence>MEGQTGLSFPQEIWWLVSQEFADRRDFGGLFLCARLGKGIARLALPELYAIHDQSPAINAHILDIETSICLWRSIITSSLGKTLFPYCCWIKALKLGNLHSQLEDLARDNPGLKASFFSPPLEKLQIRRGRGRALDLEAIIIEVANLVTECIRTSAAQESKRIALTTLEGNYLPTANLPKWVSSLSSLTSLSVRDGSVLNSDVARAIRANCPAFREVECFFCSGTDLDEDLAGFFRNLEPNTLVSFTILSMNEIGKETFKALSEHSRSLRTLSLFSLERIAFQALNELQHCLSLESLRLEGAPGARRYLWEAECKQVFQEVVQWLQKCTALRELEFTVVPTATTILAEVLKSPVVRLTSLSLLTFDLDKEFCLSLLKQQELRHLAVKIRDEELLETDDERHTMLANAVACCHELRELDTNELFSLEEIEHICTSLPWLEEIVLNGDLIDNEFLTPLSRLSKLKSLNIFGPSVLSPDTVLEFLEKIAADPKGKHDGLQVWISNQNYDSKFTDEEETRVATALWDLFRGRFDINYRLDPDELHESDFSD</sequence>
<dbReference type="GeneID" id="87837580"/>
<accession>A0AAE0LSM3</accession>
<evidence type="ECO:0000313" key="2">
    <source>
        <dbReference type="Proteomes" id="UP001278766"/>
    </source>
</evidence>
<name>A0AAE0LSM3_9PEZI</name>
<reference evidence="1" key="2">
    <citation type="submission" date="2023-06" db="EMBL/GenBank/DDBJ databases">
        <authorList>
            <consortium name="Lawrence Berkeley National Laboratory"/>
            <person name="Haridas S."/>
            <person name="Hensen N."/>
            <person name="Bonometti L."/>
            <person name="Westerberg I."/>
            <person name="Brannstrom I.O."/>
            <person name="Guillou S."/>
            <person name="Cros-Aarteil S."/>
            <person name="Calhoun S."/>
            <person name="Kuo A."/>
            <person name="Mondo S."/>
            <person name="Pangilinan J."/>
            <person name="Riley R."/>
            <person name="Labutti K."/>
            <person name="Andreopoulos B."/>
            <person name="Lipzen A."/>
            <person name="Chen C."/>
            <person name="Yanf M."/>
            <person name="Daum C."/>
            <person name="Ng V."/>
            <person name="Clum A."/>
            <person name="Steindorff A."/>
            <person name="Ohm R."/>
            <person name="Martin F."/>
            <person name="Silar P."/>
            <person name="Natvig D."/>
            <person name="Lalanne C."/>
            <person name="Gautier V."/>
            <person name="Ament-Velasquez S.L."/>
            <person name="Kruys A."/>
            <person name="Hutchinson M.I."/>
            <person name="Powell A.J."/>
            <person name="Barry K."/>
            <person name="Miller A.N."/>
            <person name="Grigoriev I.V."/>
            <person name="Debuchy R."/>
            <person name="Gladieux P."/>
            <person name="Thoren M.H."/>
            <person name="Johannesson H."/>
        </authorList>
    </citation>
    <scope>NUCLEOTIDE SEQUENCE</scope>
    <source>
        <strain evidence="1">CBS 168.71</strain>
    </source>
</reference>
<dbReference type="AlphaFoldDB" id="A0AAE0LSM3"/>